<dbReference type="InterPro" id="IPR016181">
    <property type="entry name" value="Acyl_CoA_acyltransferase"/>
</dbReference>
<name>A0A9X1WPG4_9BACL</name>
<feature type="domain" description="N-acetyltransferase" evidence="1">
    <location>
        <begin position="4"/>
        <end position="194"/>
    </location>
</feature>
<dbReference type="Pfam" id="PF00583">
    <property type="entry name" value="Acetyltransf_1"/>
    <property type="match status" value="1"/>
</dbReference>
<keyword evidence="3" id="KW-1185">Reference proteome</keyword>
<dbReference type="EMBL" id="JALIRP010000005">
    <property type="protein sequence ID" value="MCJ8012957.1"/>
    <property type="molecule type" value="Genomic_DNA"/>
</dbReference>
<protein>
    <submittedName>
        <fullName evidence="2">GNAT family N-acetyltransferase</fullName>
    </submittedName>
</protein>
<accession>A0A9X1WPG4</accession>
<evidence type="ECO:0000259" key="1">
    <source>
        <dbReference type="PROSITE" id="PS51186"/>
    </source>
</evidence>
<reference evidence="2" key="1">
    <citation type="submission" date="2022-04" db="EMBL/GenBank/DDBJ databases">
        <title>Paenibacillus mangrovi sp. nov., a novel endophytic bacterium isolated from bark of Kandelia candel.</title>
        <authorList>
            <person name="Tuo L."/>
        </authorList>
    </citation>
    <scope>NUCLEOTIDE SEQUENCE</scope>
    <source>
        <strain evidence="2">KQZ6P-2</strain>
    </source>
</reference>
<dbReference type="CDD" id="cd04301">
    <property type="entry name" value="NAT_SF"/>
    <property type="match status" value="1"/>
</dbReference>
<dbReference type="AlphaFoldDB" id="A0A9X1WPG4"/>
<dbReference type="GO" id="GO:0016747">
    <property type="term" value="F:acyltransferase activity, transferring groups other than amino-acyl groups"/>
    <property type="evidence" value="ECO:0007669"/>
    <property type="project" value="InterPro"/>
</dbReference>
<gene>
    <name evidence="2" type="ORF">MUG84_14560</name>
</gene>
<organism evidence="2 3">
    <name type="scientific">Paenibacillus mangrovi</name>
    <dbReference type="NCBI Taxonomy" id="2931978"/>
    <lineage>
        <taxon>Bacteria</taxon>
        <taxon>Bacillati</taxon>
        <taxon>Bacillota</taxon>
        <taxon>Bacilli</taxon>
        <taxon>Bacillales</taxon>
        <taxon>Paenibacillaceae</taxon>
        <taxon>Paenibacillus</taxon>
    </lineage>
</organism>
<evidence type="ECO:0000313" key="2">
    <source>
        <dbReference type="EMBL" id="MCJ8012957.1"/>
    </source>
</evidence>
<dbReference type="PROSITE" id="PS51186">
    <property type="entry name" value="GNAT"/>
    <property type="match status" value="1"/>
</dbReference>
<comment type="caution">
    <text evidence="2">The sequence shown here is derived from an EMBL/GenBank/DDBJ whole genome shotgun (WGS) entry which is preliminary data.</text>
</comment>
<dbReference type="RefSeq" id="WP_244725804.1">
    <property type="nucleotide sequence ID" value="NZ_JALIRP010000005.1"/>
</dbReference>
<dbReference type="InterPro" id="IPR000182">
    <property type="entry name" value="GNAT_dom"/>
</dbReference>
<dbReference type="Proteomes" id="UP001139347">
    <property type="component" value="Unassembled WGS sequence"/>
</dbReference>
<sequence length="216" mass="24939">MDKVIYRELVQADYDRVKHLINEAFGLHELIKDPKFLDNVLNIYLQSCILSSSFSKVAVKDNKVIGIILGDAKKDKNRLRKAHNTLSITCSLLKVTIANKENKKAIKEFFKIQETYKEIIQGKQDDFQGCIELFIVSEESRGLGVGKALIQHLSNYMKDMDVESIYLYTDNRCNFGFYESQNFKRLNEKEINLESVQTELNVFLYGYHFANGTSTQ</sequence>
<evidence type="ECO:0000313" key="3">
    <source>
        <dbReference type="Proteomes" id="UP001139347"/>
    </source>
</evidence>
<dbReference type="Gene3D" id="3.40.630.30">
    <property type="match status" value="1"/>
</dbReference>
<dbReference type="SUPFAM" id="SSF55729">
    <property type="entry name" value="Acyl-CoA N-acyltransferases (Nat)"/>
    <property type="match status" value="1"/>
</dbReference>
<proteinExistence type="predicted"/>